<dbReference type="Proteomes" id="UP000699462">
    <property type="component" value="Unassembled WGS sequence"/>
</dbReference>
<protein>
    <submittedName>
        <fullName evidence="1">Uncharacterized protein</fullName>
    </submittedName>
</protein>
<dbReference type="InterPro" id="IPR012341">
    <property type="entry name" value="6hp_glycosidase-like_sf"/>
</dbReference>
<dbReference type="EMBL" id="JTDF01004613">
    <property type="protein sequence ID" value="KAF8566797.1"/>
    <property type="molecule type" value="Genomic_DNA"/>
</dbReference>
<gene>
    <name evidence="1" type="ORF">P879_05640</name>
</gene>
<dbReference type="OrthoDB" id="10257263at2759"/>
<organism evidence="1 2">
    <name type="scientific">Paragonimus westermani</name>
    <dbReference type="NCBI Taxonomy" id="34504"/>
    <lineage>
        <taxon>Eukaryota</taxon>
        <taxon>Metazoa</taxon>
        <taxon>Spiralia</taxon>
        <taxon>Lophotrochozoa</taxon>
        <taxon>Platyhelminthes</taxon>
        <taxon>Trematoda</taxon>
        <taxon>Digenea</taxon>
        <taxon>Plagiorchiida</taxon>
        <taxon>Troglotremata</taxon>
        <taxon>Troglotrematidae</taxon>
        <taxon>Paragonimus</taxon>
    </lineage>
</organism>
<dbReference type="Gene3D" id="1.50.10.10">
    <property type="match status" value="1"/>
</dbReference>
<proteinExistence type="predicted"/>
<dbReference type="AlphaFoldDB" id="A0A8T0DJ78"/>
<keyword evidence="2" id="KW-1185">Reference proteome</keyword>
<evidence type="ECO:0000313" key="1">
    <source>
        <dbReference type="EMBL" id="KAF8566797.1"/>
    </source>
</evidence>
<dbReference type="GO" id="GO:0005975">
    <property type="term" value="P:carbohydrate metabolic process"/>
    <property type="evidence" value="ECO:0007669"/>
    <property type="project" value="InterPro"/>
</dbReference>
<accession>A0A8T0DJ78</accession>
<sequence length="166" mass="18777">MPQQHRFGLTLDGPLLFLTCNRSGKHYPTKPFDVFHCGPYSVVNAIVQSGKVTAKRYQSEGVYRSLMLHSRRSDLLMPPIMFEWHEKAYLGGAHGFDRTLPTLIKCLPFKLESDAGYTAQNINPLFPVVEWSPNYPVDIDSETTQFVSAANCQSIWESIVHSVCLK</sequence>
<comment type="caution">
    <text evidence="1">The sequence shown here is derived from an EMBL/GenBank/DDBJ whole genome shotgun (WGS) entry which is preliminary data.</text>
</comment>
<reference evidence="1 2" key="1">
    <citation type="submission" date="2019-07" db="EMBL/GenBank/DDBJ databases">
        <title>Annotation for the trematode Paragonimus westermani.</title>
        <authorList>
            <person name="Choi Y.-J."/>
        </authorList>
    </citation>
    <scope>NUCLEOTIDE SEQUENCE [LARGE SCALE GENOMIC DNA]</scope>
    <source>
        <strain evidence="1">180907_Pwestermani</strain>
    </source>
</reference>
<name>A0A8T0DJ78_9TREM</name>
<evidence type="ECO:0000313" key="2">
    <source>
        <dbReference type="Proteomes" id="UP000699462"/>
    </source>
</evidence>